<feature type="coiled-coil region" evidence="1">
    <location>
        <begin position="26"/>
        <end position="53"/>
    </location>
</feature>
<dbReference type="Proteomes" id="UP000532247">
    <property type="component" value="Unassembled WGS sequence"/>
</dbReference>
<evidence type="ECO:0000313" key="2">
    <source>
        <dbReference type="EMBL" id="NOI11159.1"/>
    </source>
</evidence>
<protein>
    <submittedName>
        <fullName evidence="2">Uncharacterized protein</fullName>
    </submittedName>
</protein>
<name>A0A7Y4F092_VIBAL</name>
<evidence type="ECO:0000256" key="1">
    <source>
        <dbReference type="SAM" id="Coils"/>
    </source>
</evidence>
<dbReference type="AlphaFoldDB" id="A0A7Y4F092"/>
<organism evidence="2 3">
    <name type="scientific">Vibrio alginolyticus</name>
    <dbReference type="NCBI Taxonomy" id="663"/>
    <lineage>
        <taxon>Bacteria</taxon>
        <taxon>Pseudomonadati</taxon>
        <taxon>Pseudomonadota</taxon>
        <taxon>Gammaproteobacteria</taxon>
        <taxon>Vibrionales</taxon>
        <taxon>Vibrionaceae</taxon>
        <taxon>Vibrio</taxon>
    </lineage>
</organism>
<evidence type="ECO:0000313" key="3">
    <source>
        <dbReference type="Proteomes" id="UP000532247"/>
    </source>
</evidence>
<accession>A0A7Y4F092</accession>
<gene>
    <name evidence="2" type="ORF">F0254_20195</name>
</gene>
<proteinExistence type="predicted"/>
<reference evidence="2 3" key="1">
    <citation type="submission" date="2019-09" db="EMBL/GenBank/DDBJ databases">
        <title>Draft genome sequencing and comparative genomics of hatchery-associated Vibrios.</title>
        <authorList>
            <person name="Kehlet-Delgado H."/>
            <person name="Mueller R.S."/>
        </authorList>
    </citation>
    <scope>NUCLEOTIDE SEQUENCE [LARGE SCALE GENOMIC DNA]</scope>
    <source>
        <strain evidence="2 3">081416A</strain>
    </source>
</reference>
<dbReference type="RefSeq" id="WP_025443149.1">
    <property type="nucleotide sequence ID" value="NZ_JAFLNX010000017.1"/>
</dbReference>
<comment type="caution">
    <text evidence="2">The sequence shown here is derived from an EMBL/GenBank/DDBJ whole genome shotgun (WGS) entry which is preliminary data.</text>
</comment>
<keyword evidence="1" id="KW-0175">Coiled coil</keyword>
<dbReference type="EMBL" id="VTYF01000015">
    <property type="protein sequence ID" value="NOI11159.1"/>
    <property type="molecule type" value="Genomic_DNA"/>
</dbReference>
<sequence>MEIETQNESRYKARAAYFSKYRKDRRAEKQSTLEFYEENIERYEASNQSDKKKKRASLATFDSSRYPIGFNPVIMNRKTGGVSRMPTEFAFILKACEELIDNKRRFPSLYQRGGEAMNKRNVRVQMAKLLAVLLTHADLYHGRIGVPTKDGIDTISYDTIIHDYILRWGEIISPKAVRNCTKRLALAGYLYTKNIYVKIPNDDSSELKADLNKVTLDEEKVYEVRSAASYKQFTTTFISELKVTLFQNIMKMVHKTRERKLSEGFMFHWMTYKQIGERLLLAIAGDTLNSGSQQLYSSSQLPISPEPYNEYPI</sequence>